<evidence type="ECO:0008006" key="4">
    <source>
        <dbReference type="Google" id="ProtNLM"/>
    </source>
</evidence>
<evidence type="ECO:0000313" key="2">
    <source>
        <dbReference type="EMBL" id="KIL48184.1"/>
    </source>
</evidence>
<protein>
    <recommendedName>
        <fullName evidence="4">DUF4368 domain-containing protein</fullName>
    </recommendedName>
</protein>
<evidence type="ECO:0000313" key="3">
    <source>
        <dbReference type="Proteomes" id="UP000031938"/>
    </source>
</evidence>
<keyword evidence="1" id="KW-0175">Coiled coil</keyword>
<keyword evidence="3" id="KW-1185">Reference proteome</keyword>
<dbReference type="Proteomes" id="UP000031938">
    <property type="component" value="Unassembled WGS sequence"/>
</dbReference>
<reference evidence="2 3" key="1">
    <citation type="submission" date="2015-01" db="EMBL/GenBank/DDBJ databases">
        <title>Genome sequencing of Jeotgalibacillus soli.</title>
        <authorList>
            <person name="Goh K.M."/>
            <person name="Chan K.-G."/>
            <person name="Yaakop A.S."/>
            <person name="Ee R."/>
            <person name="Gan H.M."/>
            <person name="Chan C.S."/>
        </authorList>
    </citation>
    <scope>NUCLEOTIDE SEQUENCE [LARGE SCALE GENOMIC DNA]</scope>
    <source>
        <strain evidence="2 3">P9</strain>
    </source>
</reference>
<proteinExistence type="predicted"/>
<evidence type="ECO:0000256" key="1">
    <source>
        <dbReference type="SAM" id="Coils"/>
    </source>
</evidence>
<sequence>MAINTVNDVITNLETENSKLIKELEHQDIEKDLKEFKKNLSAFADSQTVTPELLHILVDKIEINTDGTANIHYRFKEPS</sequence>
<feature type="coiled-coil region" evidence="1">
    <location>
        <begin position="3"/>
        <end position="30"/>
    </location>
</feature>
<dbReference type="AlphaFoldDB" id="A0A0C2S2E1"/>
<comment type="caution">
    <text evidence="2">The sequence shown here is derived from an EMBL/GenBank/DDBJ whole genome shotgun (WGS) entry which is preliminary data.</text>
</comment>
<gene>
    <name evidence="2" type="ORF">KP78_16310</name>
</gene>
<dbReference type="PATRIC" id="fig|889306.3.peg.1638"/>
<organism evidence="2 3">
    <name type="scientific">Jeotgalibacillus soli</name>
    <dbReference type="NCBI Taxonomy" id="889306"/>
    <lineage>
        <taxon>Bacteria</taxon>
        <taxon>Bacillati</taxon>
        <taxon>Bacillota</taxon>
        <taxon>Bacilli</taxon>
        <taxon>Bacillales</taxon>
        <taxon>Caryophanaceae</taxon>
        <taxon>Jeotgalibacillus</taxon>
    </lineage>
</organism>
<accession>A0A0C2S2E1</accession>
<name>A0A0C2S2E1_9BACL</name>
<dbReference type="EMBL" id="JXRP01000013">
    <property type="protein sequence ID" value="KIL48184.1"/>
    <property type="molecule type" value="Genomic_DNA"/>
</dbReference>